<keyword evidence="1" id="KW-0812">Transmembrane</keyword>
<protein>
    <submittedName>
        <fullName evidence="2">Uncharacterized protein</fullName>
    </submittedName>
</protein>
<keyword evidence="1" id="KW-0472">Membrane</keyword>
<sequence>MFAFSGLILSGLILSGLILHILITAERIKETIQTWLLDAILTANSYSR</sequence>
<accession>X1NBK9</accession>
<organism evidence="2">
    <name type="scientific">marine sediment metagenome</name>
    <dbReference type="NCBI Taxonomy" id="412755"/>
    <lineage>
        <taxon>unclassified sequences</taxon>
        <taxon>metagenomes</taxon>
        <taxon>ecological metagenomes</taxon>
    </lineage>
</organism>
<gene>
    <name evidence="2" type="ORF">S06H3_29832</name>
</gene>
<name>X1NBK9_9ZZZZ</name>
<evidence type="ECO:0000313" key="2">
    <source>
        <dbReference type="EMBL" id="GAI24225.1"/>
    </source>
</evidence>
<proteinExistence type="predicted"/>
<evidence type="ECO:0000256" key="1">
    <source>
        <dbReference type="SAM" id="Phobius"/>
    </source>
</evidence>
<dbReference type="EMBL" id="BARV01017513">
    <property type="protein sequence ID" value="GAI24225.1"/>
    <property type="molecule type" value="Genomic_DNA"/>
</dbReference>
<comment type="caution">
    <text evidence="2">The sequence shown here is derived from an EMBL/GenBank/DDBJ whole genome shotgun (WGS) entry which is preliminary data.</text>
</comment>
<reference evidence="2" key="1">
    <citation type="journal article" date="2014" name="Front. Microbiol.">
        <title>High frequency of phylogenetically diverse reductive dehalogenase-homologous genes in deep subseafloor sedimentary metagenomes.</title>
        <authorList>
            <person name="Kawai M."/>
            <person name="Futagami T."/>
            <person name="Toyoda A."/>
            <person name="Takaki Y."/>
            <person name="Nishi S."/>
            <person name="Hori S."/>
            <person name="Arai W."/>
            <person name="Tsubouchi T."/>
            <person name="Morono Y."/>
            <person name="Uchiyama I."/>
            <person name="Ito T."/>
            <person name="Fujiyama A."/>
            <person name="Inagaki F."/>
            <person name="Takami H."/>
        </authorList>
    </citation>
    <scope>NUCLEOTIDE SEQUENCE</scope>
    <source>
        <strain evidence="2">Expedition CK06-06</strain>
    </source>
</reference>
<feature type="transmembrane region" description="Helical" evidence="1">
    <location>
        <begin position="6"/>
        <end position="25"/>
    </location>
</feature>
<dbReference type="AlphaFoldDB" id="X1NBK9"/>
<keyword evidence="1" id="KW-1133">Transmembrane helix</keyword>